<organism evidence="1 2">
    <name type="scientific">Pristionchus entomophagus</name>
    <dbReference type="NCBI Taxonomy" id="358040"/>
    <lineage>
        <taxon>Eukaryota</taxon>
        <taxon>Metazoa</taxon>
        <taxon>Ecdysozoa</taxon>
        <taxon>Nematoda</taxon>
        <taxon>Chromadorea</taxon>
        <taxon>Rhabditida</taxon>
        <taxon>Rhabditina</taxon>
        <taxon>Diplogasteromorpha</taxon>
        <taxon>Diplogasteroidea</taxon>
        <taxon>Neodiplogasteridae</taxon>
        <taxon>Pristionchus</taxon>
    </lineage>
</organism>
<dbReference type="Proteomes" id="UP001432027">
    <property type="component" value="Unassembled WGS sequence"/>
</dbReference>
<dbReference type="AlphaFoldDB" id="A0AAV5S7R5"/>
<evidence type="ECO:0000313" key="1">
    <source>
        <dbReference type="EMBL" id="GMS78693.1"/>
    </source>
</evidence>
<gene>
    <name evidence="1" type="ORF">PENTCL1PPCAC_868</name>
</gene>
<comment type="caution">
    <text evidence="1">The sequence shown here is derived from an EMBL/GenBank/DDBJ whole genome shotgun (WGS) entry which is preliminary data.</text>
</comment>
<evidence type="ECO:0000313" key="2">
    <source>
        <dbReference type="Proteomes" id="UP001432027"/>
    </source>
</evidence>
<keyword evidence="2" id="KW-1185">Reference proteome</keyword>
<sequence length="179" mass="18574">MTAVRRDDMLQTAVAAEPEKGAAATSFDAIAFQTKLAQGARKNTSGSCCKSLESVVADLAAKCTVECAVTDASSVAVEDTGLTPVEPAEIAQYHAKKAAYDAGFAIGSDCNSTMTDCNRAAALFPANTGDYQAGFMAGIDQIREQVVLCAQGLPVAEAKLEQAAKIYGYQVPYTAGFVA</sequence>
<proteinExistence type="predicted"/>
<reference evidence="1" key="1">
    <citation type="submission" date="2023-10" db="EMBL/GenBank/DDBJ databases">
        <title>Genome assembly of Pristionchus species.</title>
        <authorList>
            <person name="Yoshida K."/>
            <person name="Sommer R.J."/>
        </authorList>
    </citation>
    <scope>NUCLEOTIDE SEQUENCE</scope>
    <source>
        <strain evidence="1">RS0144</strain>
    </source>
</reference>
<accession>A0AAV5S7R5</accession>
<protein>
    <submittedName>
        <fullName evidence="1">Uncharacterized protein</fullName>
    </submittedName>
</protein>
<dbReference type="EMBL" id="BTSX01000001">
    <property type="protein sequence ID" value="GMS78693.1"/>
    <property type="molecule type" value="Genomic_DNA"/>
</dbReference>
<name>A0AAV5S7R5_9BILA</name>